<dbReference type="EMBL" id="JAAIUW010000001">
    <property type="protein sequence ID" value="KAF7844072.1"/>
    <property type="molecule type" value="Genomic_DNA"/>
</dbReference>
<proteinExistence type="predicted"/>
<evidence type="ECO:0000313" key="2">
    <source>
        <dbReference type="EMBL" id="KAF7844072.1"/>
    </source>
</evidence>
<reference evidence="2" key="1">
    <citation type="submission" date="2020-09" db="EMBL/GenBank/DDBJ databases">
        <title>Genome-Enabled Discovery of Anthraquinone Biosynthesis in Senna tora.</title>
        <authorList>
            <person name="Kang S.-H."/>
            <person name="Pandey R.P."/>
            <person name="Lee C.-M."/>
            <person name="Sim J.-S."/>
            <person name="Jeong J.-T."/>
            <person name="Choi B.-S."/>
            <person name="Jung M."/>
            <person name="Ginzburg D."/>
            <person name="Zhao K."/>
            <person name="Won S.Y."/>
            <person name="Oh T.-J."/>
            <person name="Yu Y."/>
            <person name="Kim N.-H."/>
            <person name="Lee O.R."/>
            <person name="Lee T.-H."/>
            <person name="Bashyal P."/>
            <person name="Kim T.-S."/>
            <person name="Lee W.-H."/>
            <person name="Kawkins C."/>
            <person name="Kim C.-K."/>
            <person name="Kim J.S."/>
            <person name="Ahn B.O."/>
            <person name="Rhee S.Y."/>
            <person name="Sohng J.K."/>
        </authorList>
    </citation>
    <scope>NUCLEOTIDE SEQUENCE</scope>
    <source>
        <tissue evidence="2">Leaf</tissue>
    </source>
</reference>
<dbReference type="Proteomes" id="UP000634136">
    <property type="component" value="Unassembled WGS sequence"/>
</dbReference>
<sequence>MALGPLNLLKSKEGGNETPGLARDRAGRSQPKKNIAIGFRTTLDRDLHVAWSRPKGRHIAGNHAIGLNEALMGLMTFKHDSGSTLPLRSSARGPIKRRVSGRDPSGWSRDLKFAGRNRGLFVLKFFECFISASWERTPSLDLYPTGRNHGPKTQYFMCSYMF</sequence>
<name>A0A834XGX8_9FABA</name>
<evidence type="ECO:0000256" key="1">
    <source>
        <dbReference type="SAM" id="MobiDB-lite"/>
    </source>
</evidence>
<accession>A0A834XGX8</accession>
<gene>
    <name evidence="2" type="ORF">G2W53_000977</name>
</gene>
<protein>
    <submittedName>
        <fullName evidence="2">Uncharacterized protein</fullName>
    </submittedName>
</protein>
<organism evidence="2 3">
    <name type="scientific">Senna tora</name>
    <dbReference type="NCBI Taxonomy" id="362788"/>
    <lineage>
        <taxon>Eukaryota</taxon>
        <taxon>Viridiplantae</taxon>
        <taxon>Streptophyta</taxon>
        <taxon>Embryophyta</taxon>
        <taxon>Tracheophyta</taxon>
        <taxon>Spermatophyta</taxon>
        <taxon>Magnoliopsida</taxon>
        <taxon>eudicotyledons</taxon>
        <taxon>Gunneridae</taxon>
        <taxon>Pentapetalae</taxon>
        <taxon>rosids</taxon>
        <taxon>fabids</taxon>
        <taxon>Fabales</taxon>
        <taxon>Fabaceae</taxon>
        <taxon>Caesalpinioideae</taxon>
        <taxon>Cassia clade</taxon>
        <taxon>Senna</taxon>
    </lineage>
</organism>
<comment type="caution">
    <text evidence="2">The sequence shown here is derived from an EMBL/GenBank/DDBJ whole genome shotgun (WGS) entry which is preliminary data.</text>
</comment>
<evidence type="ECO:0000313" key="3">
    <source>
        <dbReference type="Proteomes" id="UP000634136"/>
    </source>
</evidence>
<keyword evidence="3" id="KW-1185">Reference proteome</keyword>
<feature type="region of interest" description="Disordered" evidence="1">
    <location>
        <begin position="1"/>
        <end position="33"/>
    </location>
</feature>
<dbReference type="AlphaFoldDB" id="A0A834XGX8"/>